<gene>
    <name evidence="2" type="ORF">CcarbDRAFT_0558</name>
</gene>
<dbReference type="AlphaFoldDB" id="C6PP41"/>
<feature type="transmembrane region" description="Helical" evidence="1">
    <location>
        <begin position="25"/>
        <end position="48"/>
    </location>
</feature>
<evidence type="ECO:0000313" key="2">
    <source>
        <dbReference type="EMBL" id="EET88919.1"/>
    </source>
</evidence>
<evidence type="ECO:0000256" key="1">
    <source>
        <dbReference type="SAM" id="Phobius"/>
    </source>
</evidence>
<keyword evidence="1" id="KW-0812">Transmembrane</keyword>
<dbReference type="STRING" id="536227.Ccar_03635"/>
<proteinExistence type="predicted"/>
<evidence type="ECO:0000313" key="3">
    <source>
        <dbReference type="Proteomes" id="UP000004198"/>
    </source>
</evidence>
<name>C6PP41_9CLOT</name>
<accession>C6PP41</accession>
<keyword evidence="1" id="KW-0472">Membrane</keyword>
<keyword evidence="3" id="KW-1185">Reference proteome</keyword>
<protein>
    <submittedName>
        <fullName evidence="2">Uncharacterized protein</fullName>
    </submittedName>
</protein>
<comment type="caution">
    <text evidence="2">The sequence shown here is derived from an EMBL/GenBank/DDBJ whole genome shotgun (WGS) entry which is preliminary data.</text>
</comment>
<dbReference type="PATRIC" id="fig|536227.13.peg.769"/>
<organism evidence="2 3">
    <name type="scientific">Clostridium carboxidivorans P7</name>
    <dbReference type="NCBI Taxonomy" id="536227"/>
    <lineage>
        <taxon>Bacteria</taxon>
        <taxon>Bacillati</taxon>
        <taxon>Bacillota</taxon>
        <taxon>Clostridia</taxon>
        <taxon>Eubacteriales</taxon>
        <taxon>Clostridiaceae</taxon>
        <taxon>Clostridium</taxon>
    </lineage>
</organism>
<sequence length="78" mass="8387">MTQAIVSVIAEPVAIHYISRHFTIIFAHSLAPFSVAIFLLNVLAFAAISSVKANLIASASLLEDKSFLEIGFEPTPKS</sequence>
<keyword evidence="1" id="KW-1133">Transmembrane helix</keyword>
<reference evidence="2 3" key="1">
    <citation type="submission" date="2009-06" db="EMBL/GenBank/DDBJ databases">
        <title>The draft genome of Clostridium carboxidivorans P7.</title>
        <authorList>
            <consortium name="US DOE Joint Genome Institute (JGI-PGF)"/>
            <person name="Lucas S."/>
            <person name="Copeland A."/>
            <person name="Lapidus A."/>
            <person name="Glavina del Rio T."/>
            <person name="Tice H."/>
            <person name="Bruce D."/>
            <person name="Goodwin L."/>
            <person name="Pitluck S."/>
            <person name="Larimer F."/>
            <person name="Land M.L."/>
            <person name="Hauser L."/>
            <person name="Hemme C.L."/>
        </authorList>
    </citation>
    <scope>NUCLEOTIDE SEQUENCE [LARGE SCALE GENOMIC DNA]</scope>
    <source>
        <strain evidence="2 3">P7</strain>
    </source>
</reference>
<dbReference type="Proteomes" id="UP000004198">
    <property type="component" value="Unassembled WGS sequence"/>
</dbReference>
<dbReference type="EMBL" id="ACVI01000006">
    <property type="protein sequence ID" value="EET88919.1"/>
    <property type="molecule type" value="Genomic_DNA"/>
</dbReference>
<dbReference type="KEGG" id="cck:Ccar_03635"/>